<accession>A0A8S5LX05</accession>
<dbReference type="EMBL" id="BK014760">
    <property type="protein sequence ID" value="DAD74450.1"/>
    <property type="molecule type" value="Genomic_DNA"/>
</dbReference>
<protein>
    <submittedName>
        <fullName evidence="1">Uncharacterized protein</fullName>
    </submittedName>
</protein>
<proteinExistence type="predicted"/>
<reference evidence="1" key="1">
    <citation type="journal article" date="2021" name="Proc. Natl. Acad. Sci. U.S.A.">
        <title>A Catalog of Tens of Thousands of Viruses from Human Metagenomes Reveals Hidden Associations with Chronic Diseases.</title>
        <authorList>
            <person name="Tisza M.J."/>
            <person name="Buck C.B."/>
        </authorList>
    </citation>
    <scope>NUCLEOTIDE SEQUENCE</scope>
    <source>
        <strain evidence="1">CtRiO19</strain>
    </source>
</reference>
<sequence>MEELELIKGDTLVFDFEIEGLKQDLESCFFSCKKDKTSSEYAFQKSLNNGITKIETTDNSRIYQVKILPEDTRNMKAGYYYYDIQIKVGDDVFTPLLNQLKIIEDITKEE</sequence>
<evidence type="ECO:0000313" key="1">
    <source>
        <dbReference type="EMBL" id="DAD74450.1"/>
    </source>
</evidence>
<organism evidence="1">
    <name type="scientific">Siphoviridae sp. ctRiO19</name>
    <dbReference type="NCBI Taxonomy" id="2826337"/>
    <lineage>
        <taxon>Viruses</taxon>
        <taxon>Duplodnaviria</taxon>
        <taxon>Heunggongvirae</taxon>
        <taxon>Uroviricota</taxon>
        <taxon>Caudoviricetes</taxon>
    </lineage>
</organism>
<name>A0A8S5LX05_9CAUD</name>